<dbReference type="GO" id="GO:0016020">
    <property type="term" value="C:membrane"/>
    <property type="evidence" value="ECO:0007669"/>
    <property type="project" value="InterPro"/>
</dbReference>
<dbReference type="RefSeq" id="WP_146385885.1">
    <property type="nucleotide sequence ID" value="NZ_VOHK01000002.1"/>
</dbReference>
<dbReference type="InterPro" id="IPR002123">
    <property type="entry name" value="Plipid/glycerol_acylTrfase"/>
</dbReference>
<evidence type="ECO:0000256" key="7">
    <source>
        <dbReference type="ARBA" id="ARBA00022516"/>
    </source>
</evidence>
<keyword evidence="11" id="KW-1208">Phospholipid metabolism</keyword>
<evidence type="ECO:0000313" key="14">
    <source>
        <dbReference type="Proteomes" id="UP000319980"/>
    </source>
</evidence>
<dbReference type="EC" id="2.3.1.51" evidence="5 11"/>
<dbReference type="UniPathway" id="UPA00557">
    <property type="reaction ID" value="UER00613"/>
</dbReference>
<evidence type="ECO:0000256" key="1">
    <source>
        <dbReference type="ARBA" id="ARBA00001141"/>
    </source>
</evidence>
<dbReference type="InterPro" id="IPR004552">
    <property type="entry name" value="AGP_acyltrans"/>
</dbReference>
<keyword evidence="14" id="KW-1185">Reference proteome</keyword>
<keyword evidence="11" id="KW-0594">Phospholipid biosynthesis</keyword>
<gene>
    <name evidence="13" type="ORF">FQY83_05565</name>
</gene>
<dbReference type="Pfam" id="PF01553">
    <property type="entry name" value="Acyltransferase"/>
    <property type="match status" value="1"/>
</dbReference>
<dbReference type="GO" id="GO:0016024">
    <property type="term" value="P:CDP-diacylglycerol biosynthetic process"/>
    <property type="evidence" value="ECO:0007669"/>
    <property type="project" value="UniProtKB-UniPathway"/>
</dbReference>
<evidence type="ECO:0000256" key="9">
    <source>
        <dbReference type="ARBA" id="ARBA00023098"/>
    </source>
</evidence>
<dbReference type="PANTHER" id="PTHR10434:SF64">
    <property type="entry name" value="1-ACYL-SN-GLYCEROL-3-PHOSPHATE ACYLTRANSFERASE-RELATED"/>
    <property type="match status" value="1"/>
</dbReference>
<evidence type="ECO:0000256" key="3">
    <source>
        <dbReference type="ARBA" id="ARBA00005189"/>
    </source>
</evidence>
<keyword evidence="7 11" id="KW-0444">Lipid biosynthesis</keyword>
<proteinExistence type="inferred from homology"/>
<comment type="pathway">
    <text evidence="3">Lipid metabolism.</text>
</comment>
<keyword evidence="10 11" id="KW-0012">Acyltransferase</keyword>
<evidence type="ECO:0000313" key="13">
    <source>
        <dbReference type="EMBL" id="TWT22488.1"/>
    </source>
</evidence>
<feature type="domain" description="Phospholipid/glycerol acyltransferase" evidence="12">
    <location>
        <begin position="72"/>
        <end position="186"/>
    </location>
</feature>
<evidence type="ECO:0000256" key="6">
    <source>
        <dbReference type="ARBA" id="ARBA00016139"/>
    </source>
</evidence>
<comment type="pathway">
    <text evidence="2">Phospholipid metabolism; CDP-diacylglycerol biosynthesis; CDP-diacylglycerol from sn-glycerol 3-phosphate: step 2/3.</text>
</comment>
<dbReference type="GO" id="GO:0003841">
    <property type="term" value="F:1-acylglycerol-3-phosphate O-acyltransferase activity"/>
    <property type="evidence" value="ECO:0007669"/>
    <property type="project" value="UniProtKB-UniRule"/>
</dbReference>
<dbReference type="GO" id="GO:0006654">
    <property type="term" value="P:phosphatidic acid biosynthetic process"/>
    <property type="evidence" value="ECO:0007669"/>
    <property type="project" value="TreeGrafter"/>
</dbReference>
<evidence type="ECO:0000256" key="4">
    <source>
        <dbReference type="ARBA" id="ARBA00008655"/>
    </source>
</evidence>
<protein>
    <recommendedName>
        <fullName evidence="6 11">1-acyl-sn-glycerol-3-phosphate acyltransferase</fullName>
        <ecNumber evidence="5 11">2.3.1.51</ecNumber>
    </recommendedName>
</protein>
<dbReference type="PANTHER" id="PTHR10434">
    <property type="entry name" value="1-ACYL-SN-GLYCEROL-3-PHOSPHATE ACYLTRANSFERASE"/>
    <property type="match status" value="1"/>
</dbReference>
<dbReference type="SUPFAM" id="SSF69593">
    <property type="entry name" value="Glycerol-3-phosphate (1)-acyltransferase"/>
    <property type="match status" value="1"/>
</dbReference>
<dbReference type="SMART" id="SM00563">
    <property type="entry name" value="PlsC"/>
    <property type="match status" value="1"/>
</dbReference>
<reference evidence="13 14" key="1">
    <citation type="journal article" date="2008" name="Int. J. Syst. Evol. Microbiol.">
        <title>Luteimonas marina sp. nov., isolated from seawater.</title>
        <authorList>
            <person name="Baik K.S."/>
            <person name="Park S.C."/>
            <person name="Kim M.S."/>
            <person name="Kim E.M."/>
            <person name="Park C."/>
            <person name="Chun J."/>
            <person name="Seong C.N."/>
        </authorList>
    </citation>
    <scope>NUCLEOTIDE SEQUENCE [LARGE SCALE GENOMIC DNA]</scope>
    <source>
        <strain evidence="13 14">FR1330</strain>
    </source>
</reference>
<dbReference type="NCBIfam" id="TIGR00530">
    <property type="entry name" value="AGP_acyltrn"/>
    <property type="match status" value="1"/>
</dbReference>
<dbReference type="OrthoDB" id="9812274at2"/>
<evidence type="ECO:0000256" key="2">
    <source>
        <dbReference type="ARBA" id="ARBA00004728"/>
    </source>
</evidence>
<comment type="domain">
    <text evidence="11">The HXXXXD motif is essential for acyltransferase activity and may constitute the binding site for the phosphate moiety of the glycerol-3-phosphate.</text>
</comment>
<sequence>MRWLHSAIGFAFTLAWTAGWITLALLVRVFSGPQARLPLRMAARCWAPGLLAGAGASLQVEGQARIDWSKPHLFVANHQSVIDICALFRAIPVPLRFLLKEEMKKMPFVGWYAAATGMLFIVRDDRRAGPLLRRQAAAMLARGQSLCLFPEGTRSRSGEVAPFKAGALQSAIDAGVEIVPVALHGAGQVLPAGGFRVRPGTIRLGFGTPLPVRVDGRPVPRQALAEQAQAQVLAMLRDWA</sequence>
<name>A0A5C5U9C4_9GAMM</name>
<dbReference type="AlphaFoldDB" id="A0A5C5U9C4"/>
<evidence type="ECO:0000256" key="11">
    <source>
        <dbReference type="RuleBase" id="RU361267"/>
    </source>
</evidence>
<keyword evidence="8 11" id="KW-0808">Transferase</keyword>
<comment type="catalytic activity">
    <reaction evidence="1 11">
        <text>a 1-acyl-sn-glycero-3-phosphate + an acyl-CoA = a 1,2-diacyl-sn-glycero-3-phosphate + CoA</text>
        <dbReference type="Rhea" id="RHEA:19709"/>
        <dbReference type="ChEBI" id="CHEBI:57287"/>
        <dbReference type="ChEBI" id="CHEBI:57970"/>
        <dbReference type="ChEBI" id="CHEBI:58342"/>
        <dbReference type="ChEBI" id="CHEBI:58608"/>
        <dbReference type="EC" id="2.3.1.51"/>
    </reaction>
</comment>
<accession>A0A5C5U9C4</accession>
<comment type="similarity">
    <text evidence="4 11">Belongs to the 1-acyl-sn-glycerol-3-phosphate acyltransferase family.</text>
</comment>
<evidence type="ECO:0000256" key="5">
    <source>
        <dbReference type="ARBA" id="ARBA00013211"/>
    </source>
</evidence>
<evidence type="ECO:0000256" key="8">
    <source>
        <dbReference type="ARBA" id="ARBA00022679"/>
    </source>
</evidence>
<evidence type="ECO:0000259" key="12">
    <source>
        <dbReference type="SMART" id="SM00563"/>
    </source>
</evidence>
<comment type="caution">
    <text evidence="13">The sequence shown here is derived from an EMBL/GenBank/DDBJ whole genome shotgun (WGS) entry which is preliminary data.</text>
</comment>
<dbReference type="Proteomes" id="UP000319980">
    <property type="component" value="Unassembled WGS sequence"/>
</dbReference>
<keyword evidence="9 11" id="KW-0443">Lipid metabolism</keyword>
<evidence type="ECO:0000256" key="10">
    <source>
        <dbReference type="ARBA" id="ARBA00023315"/>
    </source>
</evidence>
<dbReference type="EMBL" id="VOHK01000002">
    <property type="protein sequence ID" value="TWT22488.1"/>
    <property type="molecule type" value="Genomic_DNA"/>
</dbReference>
<dbReference type="CDD" id="cd07989">
    <property type="entry name" value="LPLAT_AGPAT-like"/>
    <property type="match status" value="1"/>
</dbReference>
<organism evidence="13 14">
    <name type="scientific">Luteimonas marina</name>
    <dbReference type="NCBI Taxonomy" id="488485"/>
    <lineage>
        <taxon>Bacteria</taxon>
        <taxon>Pseudomonadati</taxon>
        <taxon>Pseudomonadota</taxon>
        <taxon>Gammaproteobacteria</taxon>
        <taxon>Lysobacterales</taxon>
        <taxon>Lysobacteraceae</taxon>
        <taxon>Luteimonas</taxon>
    </lineage>
</organism>